<organism evidence="1 2">
    <name type="scientific">Collybiopsis confluens</name>
    <dbReference type="NCBI Taxonomy" id="2823264"/>
    <lineage>
        <taxon>Eukaryota</taxon>
        <taxon>Fungi</taxon>
        <taxon>Dikarya</taxon>
        <taxon>Basidiomycota</taxon>
        <taxon>Agaricomycotina</taxon>
        <taxon>Agaricomycetes</taxon>
        <taxon>Agaricomycetidae</taxon>
        <taxon>Agaricales</taxon>
        <taxon>Marasmiineae</taxon>
        <taxon>Omphalotaceae</taxon>
        <taxon>Collybiopsis</taxon>
    </lineage>
</organism>
<dbReference type="EMBL" id="JAACJN010000003">
    <property type="protein sequence ID" value="KAF5393031.1"/>
    <property type="molecule type" value="Genomic_DNA"/>
</dbReference>
<gene>
    <name evidence="1" type="ORF">D9757_001105</name>
</gene>
<protein>
    <submittedName>
        <fullName evidence="1">Uncharacterized protein</fullName>
    </submittedName>
</protein>
<keyword evidence="2" id="KW-1185">Reference proteome</keyword>
<dbReference type="AlphaFoldDB" id="A0A8H5I0Q8"/>
<proteinExistence type="predicted"/>
<comment type="caution">
    <text evidence="1">The sequence shown here is derived from an EMBL/GenBank/DDBJ whole genome shotgun (WGS) entry which is preliminary data.</text>
</comment>
<name>A0A8H5I0Q8_9AGAR</name>
<evidence type="ECO:0000313" key="1">
    <source>
        <dbReference type="EMBL" id="KAF5393031.1"/>
    </source>
</evidence>
<reference evidence="1 2" key="1">
    <citation type="journal article" date="2020" name="ISME J.">
        <title>Uncovering the hidden diversity of litter-decomposition mechanisms in mushroom-forming fungi.</title>
        <authorList>
            <person name="Floudas D."/>
            <person name="Bentzer J."/>
            <person name="Ahren D."/>
            <person name="Johansson T."/>
            <person name="Persson P."/>
            <person name="Tunlid A."/>
        </authorList>
    </citation>
    <scope>NUCLEOTIDE SEQUENCE [LARGE SCALE GENOMIC DNA]</scope>
    <source>
        <strain evidence="1 2">CBS 406.79</strain>
    </source>
</reference>
<dbReference type="Proteomes" id="UP000518752">
    <property type="component" value="Unassembled WGS sequence"/>
</dbReference>
<accession>A0A8H5I0Q8</accession>
<evidence type="ECO:0000313" key="2">
    <source>
        <dbReference type="Proteomes" id="UP000518752"/>
    </source>
</evidence>
<sequence>MSFVNTSLATRNDLPRLYRQRSMRSEHIHESDCVSGSLKMASLPPNISPLWTLGTPGFIYYTCRILGGATLRIEARVF</sequence>